<comment type="caution">
    <text evidence="3">The sequence shown here is derived from an EMBL/GenBank/DDBJ whole genome shotgun (WGS) entry which is preliminary data.</text>
</comment>
<evidence type="ECO:0000256" key="1">
    <source>
        <dbReference type="SAM" id="MobiDB-lite"/>
    </source>
</evidence>
<evidence type="ECO:0000313" key="4">
    <source>
        <dbReference type="Proteomes" id="UP000823674"/>
    </source>
</evidence>
<proteinExistence type="predicted"/>
<name>A0ABQ7M3S3_BRACM</name>
<accession>A0ABQ7M3S3</accession>
<keyword evidence="2" id="KW-0812">Transmembrane</keyword>
<feature type="transmembrane region" description="Helical" evidence="2">
    <location>
        <begin position="223"/>
        <end position="242"/>
    </location>
</feature>
<protein>
    <recommendedName>
        <fullName evidence="5">Zinc finger GRF-type domain-containing protein</fullName>
    </recommendedName>
</protein>
<evidence type="ECO:0000256" key="2">
    <source>
        <dbReference type="SAM" id="Phobius"/>
    </source>
</evidence>
<sequence length="243" mass="28339">MDPRNHYTQSSSYFPFHSNVHLGESENPPFSSHQSEDTPAAKSKRNTGQGKSVAEYTTLWEMKKEDLAMKERLTKLAILDTLLQKSEPLTEAEEVDKRNMGLDYSYSQPSDSEDLFCNSVDSGYNETDDLIRRDQEEIRLQRGRRYYTCPNVDDGECHVWKWWDDALMEELRDRDRQVLLLSEKVDSLALLSDNETEQKVAILEKMVYDLAKKKSKVSYRFEFFLGVMVLVVVLVGVVQWFLW</sequence>
<organism evidence="3 4">
    <name type="scientific">Brassica rapa subsp. trilocularis</name>
    <dbReference type="NCBI Taxonomy" id="1813537"/>
    <lineage>
        <taxon>Eukaryota</taxon>
        <taxon>Viridiplantae</taxon>
        <taxon>Streptophyta</taxon>
        <taxon>Embryophyta</taxon>
        <taxon>Tracheophyta</taxon>
        <taxon>Spermatophyta</taxon>
        <taxon>Magnoliopsida</taxon>
        <taxon>eudicotyledons</taxon>
        <taxon>Gunneridae</taxon>
        <taxon>Pentapetalae</taxon>
        <taxon>rosids</taxon>
        <taxon>malvids</taxon>
        <taxon>Brassicales</taxon>
        <taxon>Brassicaceae</taxon>
        <taxon>Brassiceae</taxon>
        <taxon>Brassica</taxon>
    </lineage>
</organism>
<dbReference type="Proteomes" id="UP000823674">
    <property type="component" value="Chromosome A06"/>
</dbReference>
<gene>
    <name evidence="3" type="primary">A06g505210.1_BraROA</name>
    <name evidence="3" type="ORF">IGI04_023391</name>
</gene>
<keyword evidence="2" id="KW-1133">Transmembrane helix</keyword>
<keyword evidence="2" id="KW-0472">Membrane</keyword>
<dbReference type="EMBL" id="JADBGQ010000006">
    <property type="protein sequence ID" value="KAG5393428.1"/>
    <property type="molecule type" value="Genomic_DNA"/>
</dbReference>
<dbReference type="PANTHER" id="PTHR33248">
    <property type="entry name" value="ZINC ION-BINDING PROTEIN"/>
    <property type="match status" value="1"/>
</dbReference>
<evidence type="ECO:0000313" key="3">
    <source>
        <dbReference type="EMBL" id="KAG5393428.1"/>
    </source>
</evidence>
<keyword evidence="4" id="KW-1185">Reference proteome</keyword>
<feature type="region of interest" description="Disordered" evidence="1">
    <location>
        <begin position="1"/>
        <end position="52"/>
    </location>
</feature>
<feature type="compositionally biased region" description="Polar residues" evidence="1">
    <location>
        <begin position="1"/>
        <end position="13"/>
    </location>
</feature>
<reference evidence="3 4" key="1">
    <citation type="submission" date="2021-03" db="EMBL/GenBank/DDBJ databases">
        <authorList>
            <person name="King G.J."/>
            <person name="Bancroft I."/>
            <person name="Baten A."/>
            <person name="Bloomfield J."/>
            <person name="Borpatragohain P."/>
            <person name="He Z."/>
            <person name="Irish N."/>
            <person name="Irwin J."/>
            <person name="Liu K."/>
            <person name="Mauleon R.P."/>
            <person name="Moore J."/>
            <person name="Morris R."/>
            <person name="Ostergaard L."/>
            <person name="Wang B."/>
            <person name="Wells R."/>
        </authorList>
    </citation>
    <scope>NUCLEOTIDE SEQUENCE [LARGE SCALE GENOMIC DNA]</scope>
    <source>
        <strain evidence="3">R-o-18</strain>
        <tissue evidence="3">Leaf</tissue>
    </source>
</reference>
<evidence type="ECO:0008006" key="5">
    <source>
        <dbReference type="Google" id="ProtNLM"/>
    </source>
</evidence>